<dbReference type="RefSeq" id="XP_069199229.1">
    <property type="nucleotide sequence ID" value="XM_069342724.1"/>
</dbReference>
<evidence type="ECO:0000256" key="1">
    <source>
        <dbReference type="SAM" id="MobiDB-lite"/>
    </source>
</evidence>
<evidence type="ECO:0000313" key="2">
    <source>
        <dbReference type="EMBL" id="KAL1302953.1"/>
    </source>
</evidence>
<dbReference type="EMBL" id="JBFMKM010000012">
    <property type="protein sequence ID" value="KAL1302953.1"/>
    <property type="molecule type" value="Genomic_DNA"/>
</dbReference>
<feature type="compositionally biased region" description="Basic residues" evidence="1">
    <location>
        <begin position="348"/>
        <end position="358"/>
    </location>
</feature>
<feature type="region of interest" description="Disordered" evidence="1">
    <location>
        <begin position="227"/>
        <end position="504"/>
    </location>
</feature>
<feature type="compositionally biased region" description="Acidic residues" evidence="1">
    <location>
        <begin position="425"/>
        <end position="441"/>
    </location>
</feature>
<feature type="region of interest" description="Disordered" evidence="1">
    <location>
        <begin position="1"/>
        <end position="20"/>
    </location>
</feature>
<dbReference type="GeneID" id="95976973"/>
<feature type="compositionally biased region" description="Low complexity" evidence="1">
    <location>
        <begin position="275"/>
        <end position="288"/>
    </location>
</feature>
<organism evidence="2 3">
    <name type="scientific">Neodothiora populina</name>
    <dbReference type="NCBI Taxonomy" id="2781224"/>
    <lineage>
        <taxon>Eukaryota</taxon>
        <taxon>Fungi</taxon>
        <taxon>Dikarya</taxon>
        <taxon>Ascomycota</taxon>
        <taxon>Pezizomycotina</taxon>
        <taxon>Dothideomycetes</taxon>
        <taxon>Dothideomycetidae</taxon>
        <taxon>Dothideales</taxon>
        <taxon>Dothioraceae</taxon>
        <taxon>Neodothiora</taxon>
    </lineage>
</organism>
<gene>
    <name evidence="2" type="ORF">AAFC00_003271</name>
</gene>
<comment type="caution">
    <text evidence="2">The sequence shown here is derived from an EMBL/GenBank/DDBJ whole genome shotgun (WGS) entry which is preliminary data.</text>
</comment>
<sequence length="607" mass="67582">MMSPLSPIHESNILSPRDPAMRSSDDWPIYTLKNATVFDPLDSSRTPINLLHAGAYKPLTVSGKLDSPPPTSIIASTTYGRSQPVEVTGVTQFSYGQYEDGSVEIWAAGQAGWFTIVPARGYKDVYVDMEEAVQLLYFISDAYKEVRKPSDLAAQAMFALYRKQHAESCVSSAQAEDVFKRHRYFLFASMLDGKEDVLWRNTPLFKYYETRFADDVAIIRKRRAFAMQPPKVPTSKHSTQSPAPSTSSLKRKRREREATPSSVVGSATGRRSKSRSVSVATTATSGSVMESRRARASSNRPQSRRSPRLGLDQTQPRDTDTPGMEEEVDDSSSADSDDSVEELPVYRGKTRSSLRPKSAKYINARQATDAVPGDGNEADDDETETDLKGPVQASPSSKRKMIDDLRSRRAKRRNSEMRQTRRVDDADEEAMIVDADDDDDDAGRSLTPTNPASPPVYYNAQDDQERADSSISQSSLNSSDVATKPSHNNTPDDQERVSPSVSQIDMQYVPPTLAFRFRTDQSDGEEDNGDVWHCPTDGCMHRVYAASEPASQAIIADHQRSHTFDDDQRVQLVRRMQAPWLPVSRLMGRVRELAAQSGTPTPVVQRY</sequence>
<feature type="compositionally biased region" description="Polar residues" evidence="1">
    <location>
        <begin position="235"/>
        <end position="248"/>
    </location>
</feature>
<feature type="compositionally biased region" description="Acidic residues" evidence="1">
    <location>
        <begin position="323"/>
        <end position="341"/>
    </location>
</feature>
<feature type="compositionally biased region" description="Basic and acidic residues" evidence="1">
    <location>
        <begin position="400"/>
        <end position="424"/>
    </location>
</feature>
<reference evidence="2 3" key="1">
    <citation type="submission" date="2024-07" db="EMBL/GenBank/DDBJ databases">
        <title>Draft sequence of the Neodothiora populina.</title>
        <authorList>
            <person name="Drown D.D."/>
            <person name="Schuette U.S."/>
            <person name="Buechlein A.B."/>
            <person name="Rusch D.R."/>
            <person name="Winton L.W."/>
            <person name="Adams G.A."/>
        </authorList>
    </citation>
    <scope>NUCLEOTIDE SEQUENCE [LARGE SCALE GENOMIC DNA]</scope>
    <source>
        <strain evidence="2 3">CPC 39397</strain>
    </source>
</reference>
<feature type="compositionally biased region" description="Low complexity" evidence="1">
    <location>
        <begin position="469"/>
        <end position="479"/>
    </location>
</feature>
<evidence type="ECO:0000313" key="3">
    <source>
        <dbReference type="Proteomes" id="UP001562354"/>
    </source>
</evidence>
<proteinExistence type="predicted"/>
<accession>A0ABR3P9X7</accession>
<protein>
    <submittedName>
        <fullName evidence="2">Uncharacterized protein</fullName>
    </submittedName>
</protein>
<keyword evidence="3" id="KW-1185">Reference proteome</keyword>
<dbReference type="Proteomes" id="UP001562354">
    <property type="component" value="Unassembled WGS sequence"/>
</dbReference>
<feature type="compositionally biased region" description="Polar residues" evidence="1">
    <location>
        <begin position="485"/>
        <end position="504"/>
    </location>
</feature>
<name>A0ABR3P9X7_9PEZI</name>